<dbReference type="EMBL" id="FNFD01000041">
    <property type="protein sequence ID" value="SDM01921.1"/>
    <property type="molecule type" value="Genomic_DNA"/>
</dbReference>
<protein>
    <submittedName>
        <fullName evidence="2">Uncharacterized protein</fullName>
    </submittedName>
</protein>
<keyword evidence="1" id="KW-0732">Signal</keyword>
<dbReference type="RefSeq" id="WP_084339743.1">
    <property type="nucleotide sequence ID" value="NZ_FNFD01000041.1"/>
</dbReference>
<dbReference type="Proteomes" id="UP000198706">
    <property type="component" value="Unassembled WGS sequence"/>
</dbReference>
<name>A0A1G9PTW5_9PSED</name>
<organism evidence="2 3">
    <name type="scientific">Pseudomonas indica</name>
    <dbReference type="NCBI Taxonomy" id="137658"/>
    <lineage>
        <taxon>Bacteria</taxon>
        <taxon>Pseudomonadati</taxon>
        <taxon>Pseudomonadota</taxon>
        <taxon>Gammaproteobacteria</taxon>
        <taxon>Pseudomonadales</taxon>
        <taxon>Pseudomonadaceae</taxon>
        <taxon>Pseudomonas</taxon>
    </lineage>
</organism>
<evidence type="ECO:0000256" key="1">
    <source>
        <dbReference type="SAM" id="SignalP"/>
    </source>
</evidence>
<keyword evidence="3" id="KW-1185">Reference proteome</keyword>
<dbReference type="STRING" id="137658.SAMN05216186_1416"/>
<reference evidence="2 3" key="1">
    <citation type="submission" date="2016-10" db="EMBL/GenBank/DDBJ databases">
        <authorList>
            <person name="de Groot N.N."/>
        </authorList>
    </citation>
    <scope>NUCLEOTIDE SEQUENCE [LARGE SCALE GENOMIC DNA]</scope>
    <source>
        <strain evidence="2 3">JCM 21544</strain>
    </source>
</reference>
<gene>
    <name evidence="2" type="ORF">SAMN05216186_1416</name>
</gene>
<accession>A0A1G9PTW5</accession>
<evidence type="ECO:0000313" key="3">
    <source>
        <dbReference type="Proteomes" id="UP000198706"/>
    </source>
</evidence>
<evidence type="ECO:0000313" key="2">
    <source>
        <dbReference type="EMBL" id="SDM01921.1"/>
    </source>
</evidence>
<feature type="chain" id="PRO_5011609554" evidence="1">
    <location>
        <begin position="21"/>
        <end position="105"/>
    </location>
</feature>
<dbReference type="AlphaFoldDB" id="A0A1G9PTW5"/>
<feature type="signal peptide" evidence="1">
    <location>
        <begin position="1"/>
        <end position="20"/>
    </location>
</feature>
<proteinExistence type="predicted"/>
<sequence>MTTFSRVAVLCGALALPALAATPEAWTEHKKAVLAACMKASGLEQPRPVGKLIEYPDRLSLTAILLRGRYPQPHMEGRMGQELCLYDRRSRTAFVSEADSILLKP</sequence>